<dbReference type="InterPro" id="IPR033138">
    <property type="entry name" value="Cu_oxidase_CS"/>
</dbReference>
<organism evidence="11 12">
    <name type="scientific">Exophiala mesophila</name>
    <name type="common">Black yeast-like fungus</name>
    <dbReference type="NCBI Taxonomy" id="212818"/>
    <lineage>
        <taxon>Eukaryota</taxon>
        <taxon>Fungi</taxon>
        <taxon>Dikarya</taxon>
        <taxon>Ascomycota</taxon>
        <taxon>Pezizomycotina</taxon>
        <taxon>Eurotiomycetes</taxon>
        <taxon>Chaetothyriomycetidae</taxon>
        <taxon>Chaetothyriales</taxon>
        <taxon>Herpotrichiellaceae</taxon>
        <taxon>Exophiala</taxon>
    </lineage>
</organism>
<dbReference type="InterPro" id="IPR008972">
    <property type="entry name" value="Cupredoxin"/>
</dbReference>
<dbReference type="PANTHER" id="PTHR11709">
    <property type="entry name" value="MULTI-COPPER OXIDASE"/>
    <property type="match status" value="1"/>
</dbReference>
<feature type="domain" description="Plastocyanin-like" evidence="10">
    <location>
        <begin position="35"/>
        <end position="144"/>
    </location>
</feature>
<evidence type="ECO:0000256" key="2">
    <source>
        <dbReference type="ARBA" id="ARBA00022723"/>
    </source>
</evidence>
<feature type="signal peptide" evidence="7">
    <location>
        <begin position="1"/>
        <end position="21"/>
    </location>
</feature>
<feature type="domain" description="Plastocyanin-like" evidence="9">
    <location>
        <begin position="653"/>
        <end position="686"/>
    </location>
</feature>
<dbReference type="OrthoDB" id="4118175at2759"/>
<dbReference type="SUPFAM" id="SSF49503">
    <property type="entry name" value="Cupredoxins"/>
    <property type="match status" value="3"/>
</dbReference>
<reference evidence="11 12" key="1">
    <citation type="submission" date="2015-01" db="EMBL/GenBank/DDBJ databases">
        <title>The Genome Sequence of Exophiala mesophila CBS40295.</title>
        <authorList>
            <consortium name="The Broad Institute Genomics Platform"/>
            <person name="Cuomo C."/>
            <person name="de Hoog S."/>
            <person name="Gorbushina A."/>
            <person name="Stielow B."/>
            <person name="Teixiera M."/>
            <person name="Abouelleil A."/>
            <person name="Chapman S.B."/>
            <person name="Priest M."/>
            <person name="Young S.K."/>
            <person name="Wortman J."/>
            <person name="Nusbaum C."/>
            <person name="Birren B."/>
        </authorList>
    </citation>
    <scope>NUCLEOTIDE SEQUENCE [LARGE SCALE GENOMIC DNA]</scope>
    <source>
        <strain evidence="11 12">CBS 40295</strain>
    </source>
</reference>
<evidence type="ECO:0000259" key="9">
    <source>
        <dbReference type="Pfam" id="PF07731"/>
    </source>
</evidence>
<dbReference type="Pfam" id="PF07732">
    <property type="entry name" value="Cu-oxidase_3"/>
    <property type="match status" value="1"/>
</dbReference>
<protein>
    <submittedName>
        <fullName evidence="11">Uncharacterized protein</fullName>
    </submittedName>
</protein>
<dbReference type="GO" id="GO:0016491">
    <property type="term" value="F:oxidoreductase activity"/>
    <property type="evidence" value="ECO:0007669"/>
    <property type="project" value="UniProtKB-KW"/>
</dbReference>
<sequence>MLSYPHLIVLLACSAVQNALAASRSYELTLSTGIRSPDGFAREVYLINNQQPGPLIEAEEGDDLEIFVQNDLPVETTIHWHGLLQRGTPDMDGVPGVTQFPIPPGGNFTYRFSTADEYGFYWYHSHFRAYYNDALRGPLLIHPSPSRPRPFKTLAQSSSEFDMMLQVERSGTILLLSDWYHRLSDRIYDEYFTTGAFPQCVDSLLANGRGRVQCLPQNILEAGPGLGLESNIANDPHDPDAMSMAMESSTTSGMGMASMSMDTASMPALTTDAMSMSMRKRSDHTASPSTGTAMSDMSAMSSTLTSMATMGSSTASVGTEDQTMSTTVDMPQMTLGPRGCSPPMMFRPGFNASSLPLETCTNTTSELFTFTADASRGWTALHLVNAGAVSRLSVSLDGHSMFVYEADGLYVTLQEVQVLHISIGQRYSVMIRLDQNPGDYSFRFAAYPYGDMQQVIEGQAILSYQNMTNNTNMTMMSRMVSPWMLVNGSATSGTVELDDQTLAPFMGNTAPSGAANVTRHFAINQTDIVTWVANREPFVEPARPIIYGSVSDGWNATTTLLTPANATVDIIMKVANDSMDTMGHPMHLHGHKFWFLGSGEGDFPFESVTDAPSSMINLQNPPYRDTIDLPPSGWAVIRCAKRLFGGSLKFTNVLRYITDNPGAWLFHCHVQWHLVSGMAVVLVENEERMMDMVGSIQNAFNNPATNNSQAEGTSAASTLSGNCPRQYLSFLFSLLLLFVLL</sequence>
<dbReference type="HOGENOM" id="CLU_006504_5_1_1"/>
<comment type="similarity">
    <text evidence="1">Belongs to the multicopper oxidase family.</text>
</comment>
<feature type="chain" id="PRO_5002236804" evidence="7">
    <location>
        <begin position="22"/>
        <end position="741"/>
    </location>
</feature>
<keyword evidence="12" id="KW-1185">Reference proteome</keyword>
<evidence type="ECO:0000256" key="7">
    <source>
        <dbReference type="SAM" id="SignalP"/>
    </source>
</evidence>
<name>A0A0D1Y0V1_EXOME</name>
<feature type="domain" description="Plastocyanin-like" evidence="8">
    <location>
        <begin position="362"/>
        <end position="465"/>
    </location>
</feature>
<dbReference type="AlphaFoldDB" id="A0A0D1Y0V1"/>
<keyword evidence="4" id="KW-0560">Oxidoreductase</keyword>
<dbReference type="CDD" id="cd13850">
    <property type="entry name" value="CuRO_1_Abr2_like"/>
    <property type="match status" value="1"/>
</dbReference>
<keyword evidence="3 7" id="KW-0732">Signal</keyword>
<dbReference type="EMBL" id="KN847522">
    <property type="protein sequence ID" value="KIV94131.1"/>
    <property type="molecule type" value="Genomic_DNA"/>
</dbReference>
<dbReference type="STRING" id="212818.A0A0D1Y0V1"/>
<dbReference type="Gene3D" id="2.60.40.420">
    <property type="entry name" value="Cupredoxins - blue copper proteins"/>
    <property type="match status" value="3"/>
</dbReference>
<dbReference type="PROSITE" id="PS00080">
    <property type="entry name" value="MULTICOPPER_OXIDASE2"/>
    <property type="match status" value="1"/>
</dbReference>
<evidence type="ECO:0000313" key="12">
    <source>
        <dbReference type="Proteomes" id="UP000054302"/>
    </source>
</evidence>
<dbReference type="InterPro" id="IPR045087">
    <property type="entry name" value="Cu-oxidase_fam"/>
</dbReference>
<dbReference type="InterPro" id="IPR001117">
    <property type="entry name" value="Cu-oxidase_2nd"/>
</dbReference>
<dbReference type="Pfam" id="PF07731">
    <property type="entry name" value="Cu-oxidase_2"/>
    <property type="match status" value="2"/>
</dbReference>
<accession>A0A0D1Y0V1</accession>
<dbReference type="GeneID" id="27323124"/>
<dbReference type="InterPro" id="IPR002355">
    <property type="entry name" value="Cu_oxidase_Cu_BS"/>
</dbReference>
<evidence type="ECO:0000256" key="1">
    <source>
        <dbReference type="ARBA" id="ARBA00010609"/>
    </source>
</evidence>
<dbReference type="Proteomes" id="UP000054302">
    <property type="component" value="Unassembled WGS sequence"/>
</dbReference>
<dbReference type="PANTHER" id="PTHR11709:SF488">
    <property type="entry name" value="LACCASE-RELATED"/>
    <property type="match status" value="1"/>
</dbReference>
<evidence type="ECO:0000256" key="5">
    <source>
        <dbReference type="ARBA" id="ARBA00023008"/>
    </source>
</evidence>
<evidence type="ECO:0000256" key="3">
    <source>
        <dbReference type="ARBA" id="ARBA00022729"/>
    </source>
</evidence>
<evidence type="ECO:0000256" key="6">
    <source>
        <dbReference type="ARBA" id="ARBA00023180"/>
    </source>
</evidence>
<proteinExistence type="inferred from homology"/>
<dbReference type="GO" id="GO:0005507">
    <property type="term" value="F:copper ion binding"/>
    <property type="evidence" value="ECO:0007669"/>
    <property type="project" value="InterPro"/>
</dbReference>
<evidence type="ECO:0000259" key="10">
    <source>
        <dbReference type="Pfam" id="PF07732"/>
    </source>
</evidence>
<dbReference type="InterPro" id="IPR011707">
    <property type="entry name" value="Cu-oxidase-like_N"/>
</dbReference>
<keyword evidence="6" id="KW-0325">Glycoprotein</keyword>
<feature type="domain" description="Plastocyanin-like" evidence="9">
    <location>
        <begin position="556"/>
        <end position="639"/>
    </location>
</feature>
<dbReference type="RefSeq" id="XP_016225705.1">
    <property type="nucleotide sequence ID" value="XM_016369917.1"/>
</dbReference>
<dbReference type="Pfam" id="PF00394">
    <property type="entry name" value="Cu-oxidase"/>
    <property type="match status" value="1"/>
</dbReference>
<dbReference type="PROSITE" id="PS00079">
    <property type="entry name" value="MULTICOPPER_OXIDASE1"/>
    <property type="match status" value="1"/>
</dbReference>
<keyword evidence="5" id="KW-0186">Copper</keyword>
<evidence type="ECO:0000256" key="4">
    <source>
        <dbReference type="ARBA" id="ARBA00023002"/>
    </source>
</evidence>
<keyword evidence="2" id="KW-0479">Metal-binding</keyword>
<evidence type="ECO:0000259" key="8">
    <source>
        <dbReference type="Pfam" id="PF00394"/>
    </source>
</evidence>
<evidence type="ECO:0000313" key="11">
    <source>
        <dbReference type="EMBL" id="KIV94131.1"/>
    </source>
</evidence>
<gene>
    <name evidence="11" type="ORF">PV10_05279</name>
</gene>
<dbReference type="InterPro" id="IPR011706">
    <property type="entry name" value="Cu-oxidase_C"/>
</dbReference>
<dbReference type="VEuPathDB" id="FungiDB:PV10_05279"/>